<keyword evidence="5" id="KW-0812">Transmembrane</keyword>
<keyword evidence="14" id="KW-1185">Reference proteome</keyword>
<reference evidence="13" key="1">
    <citation type="submission" date="2022-01" db="EMBL/GenBank/DDBJ databases">
        <title>Genome sequence and assembly of Parabukholderia sp. RG36.</title>
        <authorList>
            <person name="Chhetri G."/>
        </authorList>
    </citation>
    <scope>NUCLEOTIDE SEQUENCE</scope>
    <source>
        <strain evidence="13">RG36</strain>
    </source>
</reference>
<keyword evidence="9" id="KW-0472">Membrane</keyword>
<feature type="chain" id="PRO_5040946663" evidence="11">
    <location>
        <begin position="29"/>
        <end position="387"/>
    </location>
</feature>
<comment type="caution">
    <text evidence="13">The sequence shown here is derived from an EMBL/GenBank/DDBJ whole genome shotgun (WGS) entry which is preliminary data.</text>
</comment>
<keyword evidence="3" id="KW-0813">Transport</keyword>
<evidence type="ECO:0000256" key="3">
    <source>
        <dbReference type="ARBA" id="ARBA00022448"/>
    </source>
</evidence>
<name>A0A9X1RMD6_9BURK</name>
<dbReference type="Pfam" id="PF13609">
    <property type="entry name" value="Porin_4"/>
    <property type="match status" value="1"/>
</dbReference>
<feature type="signal peptide" evidence="11">
    <location>
        <begin position="1"/>
        <end position="28"/>
    </location>
</feature>
<dbReference type="CDD" id="cd00342">
    <property type="entry name" value="gram_neg_porins"/>
    <property type="match status" value="1"/>
</dbReference>
<evidence type="ECO:0000256" key="6">
    <source>
        <dbReference type="ARBA" id="ARBA00022729"/>
    </source>
</evidence>
<dbReference type="PRINTS" id="PR00184">
    <property type="entry name" value="NEISSPPORIN"/>
</dbReference>
<dbReference type="SUPFAM" id="SSF56935">
    <property type="entry name" value="Porins"/>
    <property type="match status" value="1"/>
</dbReference>
<dbReference type="EMBL" id="JAKLJA010000007">
    <property type="protein sequence ID" value="MCG5074068.1"/>
    <property type="molecule type" value="Genomic_DNA"/>
</dbReference>
<evidence type="ECO:0000256" key="8">
    <source>
        <dbReference type="ARBA" id="ARBA00023114"/>
    </source>
</evidence>
<dbReference type="Proteomes" id="UP001139308">
    <property type="component" value="Unassembled WGS sequence"/>
</dbReference>
<keyword evidence="4" id="KW-1134">Transmembrane beta strand</keyword>
<dbReference type="InterPro" id="IPR050298">
    <property type="entry name" value="Gram-neg_bact_OMP"/>
</dbReference>
<keyword evidence="7" id="KW-0406">Ion transport</keyword>
<keyword evidence="10" id="KW-0998">Cell outer membrane</keyword>
<dbReference type="GO" id="GO:0046930">
    <property type="term" value="C:pore complex"/>
    <property type="evidence" value="ECO:0007669"/>
    <property type="project" value="UniProtKB-KW"/>
</dbReference>
<evidence type="ECO:0000313" key="14">
    <source>
        <dbReference type="Proteomes" id="UP001139308"/>
    </source>
</evidence>
<dbReference type="GO" id="GO:0009279">
    <property type="term" value="C:cell outer membrane"/>
    <property type="evidence" value="ECO:0007669"/>
    <property type="project" value="UniProtKB-SubCell"/>
</dbReference>
<dbReference type="AlphaFoldDB" id="A0A9X1RMD6"/>
<evidence type="ECO:0000259" key="12">
    <source>
        <dbReference type="Pfam" id="PF13609"/>
    </source>
</evidence>
<keyword evidence="8" id="KW-0626">Porin</keyword>
<dbReference type="InterPro" id="IPR033900">
    <property type="entry name" value="Gram_neg_porin_domain"/>
</dbReference>
<dbReference type="PANTHER" id="PTHR34501">
    <property type="entry name" value="PROTEIN YDDL-RELATED"/>
    <property type="match status" value="1"/>
</dbReference>
<evidence type="ECO:0000256" key="10">
    <source>
        <dbReference type="ARBA" id="ARBA00023237"/>
    </source>
</evidence>
<evidence type="ECO:0000256" key="1">
    <source>
        <dbReference type="ARBA" id="ARBA00004571"/>
    </source>
</evidence>
<protein>
    <submittedName>
        <fullName evidence="13">Porin</fullName>
    </submittedName>
</protein>
<dbReference type="GO" id="GO:0015288">
    <property type="term" value="F:porin activity"/>
    <property type="evidence" value="ECO:0007669"/>
    <property type="project" value="UniProtKB-KW"/>
</dbReference>
<comment type="subcellular location">
    <subcellularLocation>
        <location evidence="1">Cell outer membrane</location>
        <topology evidence="1">Multi-pass membrane protein</topology>
    </subcellularLocation>
</comment>
<keyword evidence="6 11" id="KW-0732">Signal</keyword>
<evidence type="ECO:0000256" key="9">
    <source>
        <dbReference type="ARBA" id="ARBA00023136"/>
    </source>
</evidence>
<organism evidence="13 14">
    <name type="scientific">Paraburkholderia tagetis</name>
    <dbReference type="NCBI Taxonomy" id="2913261"/>
    <lineage>
        <taxon>Bacteria</taxon>
        <taxon>Pseudomonadati</taxon>
        <taxon>Pseudomonadota</taxon>
        <taxon>Betaproteobacteria</taxon>
        <taxon>Burkholderiales</taxon>
        <taxon>Burkholderiaceae</taxon>
        <taxon>Paraburkholderia</taxon>
    </lineage>
</organism>
<dbReference type="PANTHER" id="PTHR34501:SF9">
    <property type="entry name" value="MAJOR OUTER MEMBRANE PROTEIN P.IA"/>
    <property type="match status" value="1"/>
</dbReference>
<accession>A0A9X1RMD6</accession>
<sequence>MKNCSKRRLVASSALGTTMLALSCSTYAQSSVTLYGTLDESIAYYNNVGNGSLVELQGADLAANKWGMKGGEDLGGGLKAIFTLENGFNINTGRLGQGGREFGRQAFVGLDSQSLGTLTFGRQYDPTVDLVQGITADSYGPTFTTPGDADNNDNSIRVSNAIKYASPVLGGLQVELLYALGGVAGSPSSGETFSAAAAYNNGGLSLATGYLFAKNDDVNAGGTSDLIQNNSVTPLFDAIPMVGSRQIFHVAAQYVIGSLTANIRYSNAQYKPYTQFAAFNRTETYNTGAASLGYQATPFVLLAVGYTYTHSSGASSANYHSVAAGATYSLSKTTTLYAAAGYAHANGTTFSSDGESIVPATGAVGDLTSSSSTPNQVSVVAGIVHKF</sequence>
<dbReference type="RefSeq" id="WP_238463831.1">
    <property type="nucleotide sequence ID" value="NZ_JAKLJA010000007.1"/>
</dbReference>
<dbReference type="PROSITE" id="PS51257">
    <property type="entry name" value="PROKAR_LIPOPROTEIN"/>
    <property type="match status" value="1"/>
</dbReference>
<gene>
    <name evidence="13" type="ORF">L5014_11955</name>
</gene>
<evidence type="ECO:0000256" key="11">
    <source>
        <dbReference type="SAM" id="SignalP"/>
    </source>
</evidence>
<proteinExistence type="predicted"/>
<dbReference type="GO" id="GO:0034220">
    <property type="term" value="P:monoatomic ion transmembrane transport"/>
    <property type="evidence" value="ECO:0007669"/>
    <property type="project" value="InterPro"/>
</dbReference>
<evidence type="ECO:0000256" key="2">
    <source>
        <dbReference type="ARBA" id="ARBA00011233"/>
    </source>
</evidence>
<feature type="domain" description="Porin" evidence="12">
    <location>
        <begin position="17"/>
        <end position="347"/>
    </location>
</feature>
<evidence type="ECO:0000256" key="5">
    <source>
        <dbReference type="ARBA" id="ARBA00022692"/>
    </source>
</evidence>
<evidence type="ECO:0000256" key="4">
    <source>
        <dbReference type="ARBA" id="ARBA00022452"/>
    </source>
</evidence>
<dbReference type="InterPro" id="IPR002299">
    <property type="entry name" value="Porin_Neis"/>
</dbReference>
<comment type="subunit">
    <text evidence="2">Homotrimer.</text>
</comment>
<dbReference type="PRINTS" id="PR00182">
    <property type="entry name" value="ECOLNEIPORIN"/>
</dbReference>
<dbReference type="Gene3D" id="2.40.160.10">
    <property type="entry name" value="Porin"/>
    <property type="match status" value="1"/>
</dbReference>
<evidence type="ECO:0000256" key="7">
    <source>
        <dbReference type="ARBA" id="ARBA00023065"/>
    </source>
</evidence>
<evidence type="ECO:0000313" key="13">
    <source>
        <dbReference type="EMBL" id="MCG5074068.1"/>
    </source>
</evidence>
<dbReference type="InterPro" id="IPR001702">
    <property type="entry name" value="Porin_Gram-ve"/>
</dbReference>
<dbReference type="InterPro" id="IPR023614">
    <property type="entry name" value="Porin_dom_sf"/>
</dbReference>